<feature type="transmembrane region" description="Helical" evidence="2">
    <location>
        <begin position="166"/>
        <end position="190"/>
    </location>
</feature>
<evidence type="ECO:0000313" key="3">
    <source>
        <dbReference type="EMBL" id="MFC3958211.1"/>
    </source>
</evidence>
<gene>
    <name evidence="3" type="ORF">ACFOUR_07490</name>
</gene>
<sequence>MTDGREGRVPSPPDPPDRDRGEITVVGTAHVSQSSADEVSETVDEMQPDVVAVELDEGRYRQMQGGTPEDIEATDLLSGNTVFQFLAYWMLSYVQSQLGDRFDVEPGADMKAAIDAAERNGLGVALVDRDIQVTMQRFWARLSVGEKAKLVGGLAFGVTKPTTVGLTLGAGFGAFVGLVVAIGLAPWFGLVDLFTLGLTSPVILQSVGAIAIGLGAGVLVGLVFVPSMDSLGDTGLLSGFSLRLLVGVVLGLAVMIGIVTTETYVGPLTATSVENAGGLTIRSLVGVLAGAGVGGTLGIVLGGLLTPANEAADDIDDFDIEQLTDGDVVTAMMEEFRRFSPGGAEALIDERDAFIATRLHALREQGYTVVAVVGAGHRAGIEHYLDHPDDLPPIESISGTSSGKGFSIAKIVGYLMMVGFVAFFGLLLMAGVDNLLLLQLFLAWVAINGIFAFSLARLAGARLSSAAVGGGVAWLTSINPLLAPGWFAGYMELRHRPVNVADIRVLNELLDDTERPLGELFDEMLDVALFRLIVIVALTNVGSMIASGLFILVVLPWFTTDIGGAGELLAELLSGARASLETIVEVVT</sequence>
<evidence type="ECO:0000256" key="2">
    <source>
        <dbReference type="SAM" id="Phobius"/>
    </source>
</evidence>
<evidence type="ECO:0000256" key="1">
    <source>
        <dbReference type="SAM" id="MobiDB-lite"/>
    </source>
</evidence>
<dbReference type="PANTHER" id="PTHR21530">
    <property type="entry name" value="PHEROMONE SHUTDOWN PROTEIN"/>
    <property type="match status" value="1"/>
</dbReference>
<organism evidence="3 4">
    <name type="scientific">Halovivax cerinus</name>
    <dbReference type="NCBI Taxonomy" id="1487865"/>
    <lineage>
        <taxon>Archaea</taxon>
        <taxon>Methanobacteriati</taxon>
        <taxon>Methanobacteriota</taxon>
        <taxon>Stenosarchaea group</taxon>
        <taxon>Halobacteria</taxon>
        <taxon>Halobacteriales</taxon>
        <taxon>Natrialbaceae</taxon>
        <taxon>Halovivax</taxon>
    </lineage>
</organism>
<dbReference type="RefSeq" id="WP_256531438.1">
    <property type="nucleotide sequence ID" value="NZ_CP101824.1"/>
</dbReference>
<dbReference type="InterPro" id="IPR046345">
    <property type="entry name" value="TraB_PrgY-like"/>
</dbReference>
<keyword evidence="2" id="KW-0812">Transmembrane</keyword>
<feature type="transmembrane region" description="Helical" evidence="2">
    <location>
        <begin position="436"/>
        <end position="456"/>
    </location>
</feature>
<feature type="transmembrane region" description="Helical" evidence="2">
    <location>
        <begin position="463"/>
        <end position="487"/>
    </location>
</feature>
<dbReference type="Pfam" id="PF01963">
    <property type="entry name" value="TraB_PrgY_gumN"/>
    <property type="match status" value="2"/>
</dbReference>
<feature type="transmembrane region" description="Helical" evidence="2">
    <location>
        <begin position="528"/>
        <end position="555"/>
    </location>
</feature>
<dbReference type="Proteomes" id="UP001595846">
    <property type="component" value="Unassembled WGS sequence"/>
</dbReference>
<dbReference type="AlphaFoldDB" id="A0ABD5NMI8"/>
<feature type="transmembrane region" description="Helical" evidence="2">
    <location>
        <begin position="202"/>
        <end position="225"/>
    </location>
</feature>
<feature type="transmembrane region" description="Helical" evidence="2">
    <location>
        <begin position="411"/>
        <end position="430"/>
    </location>
</feature>
<keyword evidence="2" id="KW-0472">Membrane</keyword>
<keyword evidence="4" id="KW-1185">Reference proteome</keyword>
<keyword evidence="2" id="KW-1133">Transmembrane helix</keyword>
<evidence type="ECO:0000313" key="4">
    <source>
        <dbReference type="Proteomes" id="UP001595846"/>
    </source>
</evidence>
<feature type="region of interest" description="Disordered" evidence="1">
    <location>
        <begin position="1"/>
        <end position="22"/>
    </location>
</feature>
<accession>A0ABD5NMI8</accession>
<reference evidence="3 4" key="1">
    <citation type="journal article" date="2019" name="Int. J. Syst. Evol. Microbiol.">
        <title>The Global Catalogue of Microorganisms (GCM) 10K type strain sequencing project: providing services to taxonomists for standard genome sequencing and annotation.</title>
        <authorList>
            <consortium name="The Broad Institute Genomics Platform"/>
            <consortium name="The Broad Institute Genome Sequencing Center for Infectious Disease"/>
            <person name="Wu L."/>
            <person name="Ma J."/>
        </authorList>
    </citation>
    <scope>NUCLEOTIDE SEQUENCE [LARGE SCALE GENOMIC DNA]</scope>
    <source>
        <strain evidence="3 4">IBRC-M 10256</strain>
    </source>
</reference>
<dbReference type="PANTHER" id="PTHR21530:SF7">
    <property type="entry name" value="TRAB DOMAIN-CONTAINING PROTEIN"/>
    <property type="match status" value="1"/>
</dbReference>
<protein>
    <submittedName>
        <fullName evidence="3">TraB/GumN family protein</fullName>
    </submittedName>
</protein>
<dbReference type="GeneID" id="73904176"/>
<proteinExistence type="predicted"/>
<dbReference type="InterPro" id="IPR002816">
    <property type="entry name" value="TraB/PrgY/GumN_fam"/>
</dbReference>
<dbReference type="EMBL" id="JBHSAQ010000003">
    <property type="protein sequence ID" value="MFC3958211.1"/>
    <property type="molecule type" value="Genomic_DNA"/>
</dbReference>
<feature type="transmembrane region" description="Helical" evidence="2">
    <location>
        <begin position="279"/>
        <end position="305"/>
    </location>
</feature>
<dbReference type="CDD" id="cd14726">
    <property type="entry name" value="TraB_PrgY-like"/>
    <property type="match status" value="1"/>
</dbReference>
<comment type="caution">
    <text evidence="3">The sequence shown here is derived from an EMBL/GenBank/DDBJ whole genome shotgun (WGS) entry which is preliminary data.</text>
</comment>
<name>A0ABD5NMI8_9EURY</name>
<feature type="transmembrane region" description="Helical" evidence="2">
    <location>
        <begin position="237"/>
        <end position="259"/>
    </location>
</feature>